<evidence type="ECO:0000313" key="1">
    <source>
        <dbReference type="EMBL" id="CAD9371755.1"/>
    </source>
</evidence>
<name>A0A7S2ALU4_9DINO</name>
<dbReference type="AlphaFoldDB" id="A0A7S2ALU4"/>
<dbReference type="EMBL" id="HBGQ01010002">
    <property type="protein sequence ID" value="CAD9371755.1"/>
    <property type="molecule type" value="Transcribed_RNA"/>
</dbReference>
<proteinExistence type="predicted"/>
<accession>A0A7S2ALU4</accession>
<reference evidence="1" key="1">
    <citation type="submission" date="2021-01" db="EMBL/GenBank/DDBJ databases">
        <authorList>
            <person name="Corre E."/>
            <person name="Pelletier E."/>
            <person name="Niang G."/>
            <person name="Scheremetjew M."/>
            <person name="Finn R."/>
            <person name="Kale V."/>
            <person name="Holt S."/>
            <person name="Cochrane G."/>
            <person name="Meng A."/>
            <person name="Brown T."/>
            <person name="Cohen L."/>
        </authorList>
    </citation>
    <scope>NUCLEOTIDE SEQUENCE</scope>
    <source>
        <strain evidence="1">CCMP2222</strain>
    </source>
</reference>
<gene>
    <name evidence="1" type="ORF">AAND1436_LOCUS4911</name>
</gene>
<sequence>MDVYLESAFRSFLEVATPTPGTSGMSWVELGGEAMARPSVPGAAELQRRFHKEVGQPALALLSSLASPDDREAPLRSHGAAMEAFTLYAPKHMVPHLGLPFTRRALANLGVAVQSSGSAGNEFPSAGIREECWMVGTW</sequence>
<protein>
    <submittedName>
        <fullName evidence="1">Uncharacterized protein</fullName>
    </submittedName>
</protein>
<organism evidence="1">
    <name type="scientific">Alexandrium andersonii</name>
    <dbReference type="NCBI Taxonomy" id="327968"/>
    <lineage>
        <taxon>Eukaryota</taxon>
        <taxon>Sar</taxon>
        <taxon>Alveolata</taxon>
        <taxon>Dinophyceae</taxon>
        <taxon>Gonyaulacales</taxon>
        <taxon>Pyrocystaceae</taxon>
        <taxon>Alexandrium</taxon>
    </lineage>
</organism>